<dbReference type="PANTHER" id="PTHR33825:SF5">
    <property type="entry name" value="TRANSMEMBRANE PROTEIN"/>
    <property type="match status" value="1"/>
</dbReference>
<dbReference type="EMBL" id="JAVYJV010000014">
    <property type="protein sequence ID" value="KAK4353892.1"/>
    <property type="molecule type" value="Genomic_DNA"/>
</dbReference>
<organism evidence="1 2">
    <name type="scientific">Anisodus tanguticus</name>
    <dbReference type="NCBI Taxonomy" id="243964"/>
    <lineage>
        <taxon>Eukaryota</taxon>
        <taxon>Viridiplantae</taxon>
        <taxon>Streptophyta</taxon>
        <taxon>Embryophyta</taxon>
        <taxon>Tracheophyta</taxon>
        <taxon>Spermatophyta</taxon>
        <taxon>Magnoliopsida</taxon>
        <taxon>eudicotyledons</taxon>
        <taxon>Gunneridae</taxon>
        <taxon>Pentapetalae</taxon>
        <taxon>asterids</taxon>
        <taxon>lamiids</taxon>
        <taxon>Solanales</taxon>
        <taxon>Solanaceae</taxon>
        <taxon>Solanoideae</taxon>
        <taxon>Hyoscyameae</taxon>
        <taxon>Anisodus</taxon>
    </lineage>
</organism>
<gene>
    <name evidence="1" type="ORF">RND71_026086</name>
</gene>
<protein>
    <submittedName>
        <fullName evidence="1">Uncharacterized protein</fullName>
    </submittedName>
</protein>
<accession>A0AAE1RMT9</accession>
<comment type="caution">
    <text evidence="1">The sequence shown here is derived from an EMBL/GenBank/DDBJ whole genome shotgun (WGS) entry which is preliminary data.</text>
</comment>
<proteinExistence type="predicted"/>
<keyword evidence="2" id="KW-1185">Reference proteome</keyword>
<dbReference type="Proteomes" id="UP001291623">
    <property type="component" value="Unassembled WGS sequence"/>
</dbReference>
<dbReference type="AlphaFoldDB" id="A0AAE1RMT9"/>
<name>A0AAE1RMT9_9SOLA</name>
<dbReference type="PANTHER" id="PTHR33825">
    <property type="entry name" value="CHITINASE-LIKE PROTEIN"/>
    <property type="match status" value="1"/>
</dbReference>
<evidence type="ECO:0000313" key="2">
    <source>
        <dbReference type="Proteomes" id="UP001291623"/>
    </source>
</evidence>
<evidence type="ECO:0000313" key="1">
    <source>
        <dbReference type="EMBL" id="KAK4353892.1"/>
    </source>
</evidence>
<sequence length="134" mass="14657">MLSTLKLQLSSPLLDNNVSGGRLSIRMPQRQLASISIQSENTLSSEPLIASQLNSTVGSSSPPQLSQWTLTHRHIHILNFIACAAFRRAADSLAKLMDVTREELPDTMAAVRLSGMEISDLTMELSDIGLVQNR</sequence>
<reference evidence="1" key="1">
    <citation type="submission" date="2023-12" db="EMBL/GenBank/DDBJ databases">
        <title>Genome assembly of Anisodus tanguticus.</title>
        <authorList>
            <person name="Wang Y.-J."/>
        </authorList>
    </citation>
    <scope>NUCLEOTIDE SEQUENCE</scope>
    <source>
        <strain evidence="1">KB-2021</strain>
        <tissue evidence="1">Leaf</tissue>
    </source>
</reference>